<organism evidence="3 5">
    <name type="scientific">Enterococcus silesiacus</name>
    <dbReference type="NCBI Taxonomy" id="332949"/>
    <lineage>
        <taxon>Bacteria</taxon>
        <taxon>Bacillati</taxon>
        <taxon>Bacillota</taxon>
        <taxon>Bacilli</taxon>
        <taxon>Lactobacillales</taxon>
        <taxon>Enterococcaceae</taxon>
        <taxon>Enterococcus</taxon>
    </lineage>
</organism>
<feature type="transmembrane region" description="Helical" evidence="1">
    <location>
        <begin position="102"/>
        <end position="122"/>
    </location>
</feature>
<keyword evidence="1" id="KW-0472">Membrane</keyword>
<dbReference type="Proteomes" id="UP000065511">
    <property type="component" value="Chromosome"/>
</dbReference>
<dbReference type="AlphaFoldDB" id="A0A0S3K927"/>
<keyword evidence="4" id="KW-1185">Reference proteome</keyword>
<evidence type="ECO:0000313" key="5">
    <source>
        <dbReference type="Proteomes" id="UP000183039"/>
    </source>
</evidence>
<name>A0A0S3K927_9ENTE</name>
<sequence length="127" mass="14864">MNIRCTRNTGFYGMGSPIEVRKNEEKWFYLNQNETKQVEIKESKCTIQVKFFFLKSAPFVVNDQGHTLDLEITMNPTLILVYVILFVGMFLIPVLHLNIVGIMLLLVIYFIFVFSMLNKAYVIKEKM</sequence>
<evidence type="ECO:0000313" key="3">
    <source>
        <dbReference type="EMBL" id="OJG87017.1"/>
    </source>
</evidence>
<dbReference type="EMBL" id="CP013614">
    <property type="protein sequence ID" value="ALS00553.1"/>
    <property type="molecule type" value="Genomic_DNA"/>
</dbReference>
<dbReference type="OrthoDB" id="2192880at2"/>
<accession>A0A0S3K927</accession>
<evidence type="ECO:0000313" key="2">
    <source>
        <dbReference type="EMBL" id="ALS00553.1"/>
    </source>
</evidence>
<keyword evidence="1" id="KW-0812">Transmembrane</keyword>
<gene>
    <name evidence="2" type="ORF">ATZ33_03950</name>
    <name evidence="3" type="ORF">RV15_GL002310</name>
</gene>
<protein>
    <submittedName>
        <fullName evidence="3">Uncharacterized protein</fullName>
    </submittedName>
</protein>
<dbReference type="RefSeq" id="WP_071879051.1">
    <property type="nucleotide sequence ID" value="NZ_JXLC01000030.1"/>
</dbReference>
<evidence type="ECO:0000256" key="1">
    <source>
        <dbReference type="SAM" id="Phobius"/>
    </source>
</evidence>
<dbReference type="EMBL" id="JXLC01000030">
    <property type="protein sequence ID" value="OJG87017.1"/>
    <property type="molecule type" value="Genomic_DNA"/>
</dbReference>
<feature type="transmembrane region" description="Helical" evidence="1">
    <location>
        <begin position="78"/>
        <end position="96"/>
    </location>
</feature>
<proteinExistence type="predicted"/>
<reference evidence="2 4" key="2">
    <citation type="submission" date="2015-12" db="EMBL/GenBank/DDBJ databases">
        <authorList>
            <person name="Lauer A."/>
            <person name="Humrighouse B."/>
            <person name="Loparev V."/>
            <person name="Shewmaker P.L."/>
            <person name="Whitney A.M."/>
            <person name="McLaughlin R.W."/>
        </authorList>
    </citation>
    <scope>NUCLEOTIDE SEQUENCE [LARGE SCALE GENOMIC DNA]</scope>
    <source>
        <strain evidence="2 4">LMG 23085</strain>
    </source>
</reference>
<keyword evidence="1" id="KW-1133">Transmembrane helix</keyword>
<dbReference type="KEGG" id="ess:ATZ33_03950"/>
<dbReference type="Proteomes" id="UP000183039">
    <property type="component" value="Unassembled WGS sequence"/>
</dbReference>
<evidence type="ECO:0000313" key="4">
    <source>
        <dbReference type="Proteomes" id="UP000065511"/>
    </source>
</evidence>
<reference evidence="3 5" key="1">
    <citation type="submission" date="2014-12" db="EMBL/GenBank/DDBJ databases">
        <title>Draft genome sequences of 29 type strains of Enterococci.</title>
        <authorList>
            <person name="Zhong Z."/>
            <person name="Sun Z."/>
            <person name="Liu W."/>
            <person name="Zhang W."/>
            <person name="Zhang H."/>
        </authorList>
    </citation>
    <scope>NUCLEOTIDE SEQUENCE [LARGE SCALE GENOMIC DNA]</scope>
    <source>
        <strain evidence="3 5">DSM 22801</strain>
    </source>
</reference>